<gene>
    <name evidence="1" type="ORF">CHS0354_009071</name>
</gene>
<reference evidence="1" key="3">
    <citation type="submission" date="2023-05" db="EMBL/GenBank/DDBJ databases">
        <authorList>
            <person name="Smith C.H."/>
        </authorList>
    </citation>
    <scope>NUCLEOTIDE SEQUENCE</scope>
    <source>
        <strain evidence="1">CHS0354</strain>
        <tissue evidence="1">Mantle</tissue>
    </source>
</reference>
<dbReference type="AlphaFoldDB" id="A0AAE0TJ67"/>
<reference evidence="1" key="1">
    <citation type="journal article" date="2021" name="Genome Biol. Evol.">
        <title>A High-Quality Reference Genome for a Parasitic Bivalve with Doubly Uniparental Inheritance (Bivalvia: Unionida).</title>
        <authorList>
            <person name="Smith C.H."/>
        </authorList>
    </citation>
    <scope>NUCLEOTIDE SEQUENCE</scope>
    <source>
        <strain evidence="1">CHS0354</strain>
    </source>
</reference>
<evidence type="ECO:0000313" key="2">
    <source>
        <dbReference type="Proteomes" id="UP001195483"/>
    </source>
</evidence>
<proteinExistence type="predicted"/>
<sequence>MGQTDSDRILPSAIDDLLDLALNLSRKISVKRNLLKESRTQTVHPSQTVPDQIAPSVSCLTFPLQLDIVGRASRRKITDI</sequence>
<reference evidence="1" key="2">
    <citation type="journal article" date="2021" name="Genome Biol. Evol.">
        <title>Developing a high-quality reference genome for a parasitic bivalve with doubly uniparental inheritance (Bivalvia: Unionida).</title>
        <authorList>
            <person name="Smith C.H."/>
        </authorList>
    </citation>
    <scope>NUCLEOTIDE SEQUENCE</scope>
    <source>
        <strain evidence="1">CHS0354</strain>
        <tissue evidence="1">Mantle</tissue>
    </source>
</reference>
<keyword evidence="2" id="KW-1185">Reference proteome</keyword>
<accession>A0AAE0TJ67</accession>
<organism evidence="1 2">
    <name type="scientific">Potamilus streckersoni</name>
    <dbReference type="NCBI Taxonomy" id="2493646"/>
    <lineage>
        <taxon>Eukaryota</taxon>
        <taxon>Metazoa</taxon>
        <taxon>Spiralia</taxon>
        <taxon>Lophotrochozoa</taxon>
        <taxon>Mollusca</taxon>
        <taxon>Bivalvia</taxon>
        <taxon>Autobranchia</taxon>
        <taxon>Heteroconchia</taxon>
        <taxon>Palaeoheterodonta</taxon>
        <taxon>Unionida</taxon>
        <taxon>Unionoidea</taxon>
        <taxon>Unionidae</taxon>
        <taxon>Ambleminae</taxon>
        <taxon>Lampsilini</taxon>
        <taxon>Potamilus</taxon>
    </lineage>
</organism>
<dbReference type="Proteomes" id="UP001195483">
    <property type="component" value="Unassembled WGS sequence"/>
</dbReference>
<evidence type="ECO:0000313" key="1">
    <source>
        <dbReference type="EMBL" id="KAK3610613.1"/>
    </source>
</evidence>
<protein>
    <submittedName>
        <fullName evidence="1">Uncharacterized protein</fullName>
    </submittedName>
</protein>
<name>A0AAE0TJ67_9BIVA</name>
<dbReference type="EMBL" id="JAEAOA010000587">
    <property type="protein sequence ID" value="KAK3610613.1"/>
    <property type="molecule type" value="Genomic_DNA"/>
</dbReference>
<comment type="caution">
    <text evidence="1">The sequence shown here is derived from an EMBL/GenBank/DDBJ whole genome shotgun (WGS) entry which is preliminary data.</text>
</comment>